<evidence type="ECO:0000256" key="1">
    <source>
        <dbReference type="SAM" id="MobiDB-lite"/>
    </source>
</evidence>
<feature type="compositionally biased region" description="Basic and acidic residues" evidence="1">
    <location>
        <begin position="278"/>
        <end position="291"/>
    </location>
</feature>
<name>A0ABN9XLG1_9DINO</name>
<feature type="compositionally biased region" description="Low complexity" evidence="1">
    <location>
        <begin position="213"/>
        <end position="222"/>
    </location>
</feature>
<reference evidence="2" key="1">
    <citation type="submission" date="2023-10" db="EMBL/GenBank/DDBJ databases">
        <authorList>
            <person name="Chen Y."/>
            <person name="Shah S."/>
            <person name="Dougan E. K."/>
            <person name="Thang M."/>
            <person name="Chan C."/>
        </authorList>
    </citation>
    <scope>NUCLEOTIDE SEQUENCE [LARGE SCALE GENOMIC DNA]</scope>
</reference>
<accession>A0ABN9XLG1</accession>
<sequence>MAPQHYRSEQSRRQWHCKSCVGPKGLPWFNYADATSCSKCKLGKGLCFKEYRASPVPSLRRPGRSFSAWADSVQVQKLKQELAAANAKLKRAEAPPAEAEEELSGSDKDKQRLRELGELLKTVEGSADPHLARAKAAYVQEQAELKAKLAAARPLGQRLRDLGAQISRQQKLQEDQQRRLAGVREKLALLQEQEKAALQQLAALDTQMLDLQEQQRQLQSQAPLPPQPERGKGPLDEPIVGLGQTLSGLDQVLNSPGAEHGLAERLKEDLERLEQLSEETRAKQQRERDEAAAAAAESQRTPDGGPPSEADAMEQDEADSAEFVEEIASAGGDKRRIEEIMAKHGCKRHKDALAEAYHGVWEAALPGHGSGSQGGVAVLVPRRVLITAPPALEGPTLEPGRMMPWIVGGDVNMELKQMGPLSWLHSVNGVTVVPSVPTCIQALPGRTIDFFFVACQVMPRIGHPAVGEADTWPHLPVTVTLSAQPQVMWTRQLVQSKGFTKAPKIGCARPPPDWDPFLDQARQATSPEQLADVWDQLLLGIEFELQGRRDVVGPQATKFTSKPTAPMFEWI</sequence>
<feature type="region of interest" description="Disordered" evidence="1">
    <location>
        <begin position="213"/>
        <end position="242"/>
    </location>
</feature>
<feature type="region of interest" description="Disordered" evidence="1">
    <location>
        <begin position="91"/>
        <end position="111"/>
    </location>
</feature>
<proteinExistence type="predicted"/>
<organism evidence="2 3">
    <name type="scientific">Prorocentrum cordatum</name>
    <dbReference type="NCBI Taxonomy" id="2364126"/>
    <lineage>
        <taxon>Eukaryota</taxon>
        <taxon>Sar</taxon>
        <taxon>Alveolata</taxon>
        <taxon>Dinophyceae</taxon>
        <taxon>Prorocentrales</taxon>
        <taxon>Prorocentraceae</taxon>
        <taxon>Prorocentrum</taxon>
    </lineage>
</organism>
<protein>
    <submittedName>
        <fullName evidence="2">Uncharacterized protein</fullName>
    </submittedName>
</protein>
<dbReference type="EMBL" id="CAUYUJ010020586">
    <property type="protein sequence ID" value="CAK0899333.1"/>
    <property type="molecule type" value="Genomic_DNA"/>
</dbReference>
<feature type="compositionally biased region" description="Acidic residues" evidence="1">
    <location>
        <begin position="311"/>
        <end position="320"/>
    </location>
</feature>
<evidence type="ECO:0000313" key="2">
    <source>
        <dbReference type="EMBL" id="CAK0899333.1"/>
    </source>
</evidence>
<feature type="non-terminal residue" evidence="2">
    <location>
        <position position="1"/>
    </location>
</feature>
<gene>
    <name evidence="2" type="ORF">PCOR1329_LOCUS76865</name>
</gene>
<feature type="non-terminal residue" evidence="2">
    <location>
        <position position="571"/>
    </location>
</feature>
<feature type="region of interest" description="Disordered" evidence="1">
    <location>
        <begin position="278"/>
        <end position="320"/>
    </location>
</feature>
<keyword evidence="3" id="KW-1185">Reference proteome</keyword>
<dbReference type="Proteomes" id="UP001189429">
    <property type="component" value="Unassembled WGS sequence"/>
</dbReference>
<comment type="caution">
    <text evidence="2">The sequence shown here is derived from an EMBL/GenBank/DDBJ whole genome shotgun (WGS) entry which is preliminary data.</text>
</comment>
<evidence type="ECO:0000313" key="3">
    <source>
        <dbReference type="Proteomes" id="UP001189429"/>
    </source>
</evidence>